<evidence type="ECO:0000313" key="1">
    <source>
        <dbReference type="EMBL" id="MEJ2865394.1"/>
    </source>
</evidence>
<evidence type="ECO:0000313" key="2">
    <source>
        <dbReference type="Proteomes" id="UP001369736"/>
    </source>
</evidence>
<name>A0ABU8MES4_9PSEU</name>
<gene>
    <name evidence="1" type="ORF">WCD58_29845</name>
</gene>
<dbReference type="RefSeq" id="WP_337706765.1">
    <property type="nucleotide sequence ID" value="NZ_JBBEGM010000017.1"/>
</dbReference>
<proteinExistence type="predicted"/>
<comment type="caution">
    <text evidence="1">The sequence shown here is derived from an EMBL/GenBank/DDBJ whole genome shotgun (WGS) entry which is preliminary data.</text>
</comment>
<keyword evidence="2" id="KW-1185">Reference proteome</keyword>
<reference evidence="1 2" key="1">
    <citation type="submission" date="2024-03" db="EMBL/GenBank/DDBJ databases">
        <title>Actinomycetospora sp. OC33-EN07, a novel actinomycete isolated from wild orchid (Aerides multiflora).</title>
        <authorList>
            <person name="Suriyachadkun C."/>
        </authorList>
    </citation>
    <scope>NUCLEOTIDE SEQUENCE [LARGE SCALE GENOMIC DNA]</scope>
    <source>
        <strain evidence="1 2">OC33-EN07</strain>
    </source>
</reference>
<accession>A0ABU8MES4</accession>
<dbReference type="EMBL" id="JBBEGM010000017">
    <property type="protein sequence ID" value="MEJ2865394.1"/>
    <property type="molecule type" value="Genomic_DNA"/>
</dbReference>
<protein>
    <submittedName>
        <fullName evidence="1">Uncharacterized protein</fullName>
    </submittedName>
</protein>
<organism evidence="1 2">
    <name type="scientific">Actinomycetospora flava</name>
    <dbReference type="NCBI Taxonomy" id="3129232"/>
    <lineage>
        <taxon>Bacteria</taxon>
        <taxon>Bacillati</taxon>
        <taxon>Actinomycetota</taxon>
        <taxon>Actinomycetes</taxon>
        <taxon>Pseudonocardiales</taxon>
        <taxon>Pseudonocardiaceae</taxon>
        <taxon>Actinomycetospora</taxon>
    </lineage>
</organism>
<sequence>MTSSREGSSMRYEFTVAQRMSDTALAAFPELERSTAPSLGTTLFGPVIDRSHIDGLLARFSDLGLEIVDMHRLPD</sequence>
<dbReference type="Proteomes" id="UP001369736">
    <property type="component" value="Unassembled WGS sequence"/>
</dbReference>